<dbReference type="EMBL" id="JBBYAF010000002">
    <property type="protein sequence ID" value="MEL3970866.1"/>
    <property type="molecule type" value="Genomic_DNA"/>
</dbReference>
<keyword evidence="3" id="KW-1003">Cell membrane</keyword>
<dbReference type="CDD" id="cd06261">
    <property type="entry name" value="TM_PBP2"/>
    <property type="match status" value="1"/>
</dbReference>
<evidence type="ECO:0000313" key="9">
    <source>
        <dbReference type="EMBL" id="MEL3970866.1"/>
    </source>
</evidence>
<feature type="transmembrane region" description="Helical" evidence="7">
    <location>
        <begin position="118"/>
        <end position="138"/>
    </location>
</feature>
<dbReference type="Pfam" id="PF00528">
    <property type="entry name" value="BPD_transp_1"/>
    <property type="match status" value="1"/>
</dbReference>
<dbReference type="InterPro" id="IPR035906">
    <property type="entry name" value="MetI-like_sf"/>
</dbReference>
<keyword evidence="2 7" id="KW-0813">Transport</keyword>
<feature type="transmembrane region" description="Helical" evidence="7">
    <location>
        <begin position="21"/>
        <end position="45"/>
    </location>
</feature>
<keyword evidence="5 7" id="KW-1133">Transmembrane helix</keyword>
<dbReference type="InterPro" id="IPR051393">
    <property type="entry name" value="ABC_transporter_permease"/>
</dbReference>
<name>A0ABU9K523_9BACI</name>
<keyword evidence="6 7" id="KW-0472">Membrane</keyword>
<reference evidence="9 10" key="1">
    <citation type="submission" date="2024-04" db="EMBL/GenBank/DDBJ databases">
        <title>Bacillus oryzaecorticis sp. nov., a moderately halophilic bacterium isolated from rice husks.</title>
        <authorList>
            <person name="Zhu H.-S."/>
        </authorList>
    </citation>
    <scope>NUCLEOTIDE SEQUENCE [LARGE SCALE GENOMIC DNA]</scope>
    <source>
        <strain evidence="9 10">ZC255</strain>
    </source>
</reference>
<comment type="similarity">
    <text evidence="7">Belongs to the binding-protein-dependent transport system permease family.</text>
</comment>
<comment type="caution">
    <text evidence="9">The sequence shown here is derived from an EMBL/GenBank/DDBJ whole genome shotgun (WGS) entry which is preliminary data.</text>
</comment>
<evidence type="ECO:0000256" key="5">
    <source>
        <dbReference type="ARBA" id="ARBA00022989"/>
    </source>
</evidence>
<keyword evidence="10" id="KW-1185">Reference proteome</keyword>
<dbReference type="PROSITE" id="PS50928">
    <property type="entry name" value="ABC_TM1"/>
    <property type="match status" value="1"/>
</dbReference>
<feature type="transmembrane region" description="Helical" evidence="7">
    <location>
        <begin position="168"/>
        <end position="190"/>
    </location>
</feature>
<evidence type="ECO:0000256" key="4">
    <source>
        <dbReference type="ARBA" id="ARBA00022692"/>
    </source>
</evidence>
<evidence type="ECO:0000256" key="3">
    <source>
        <dbReference type="ARBA" id="ARBA00022475"/>
    </source>
</evidence>
<evidence type="ECO:0000256" key="2">
    <source>
        <dbReference type="ARBA" id="ARBA00022448"/>
    </source>
</evidence>
<dbReference type="InterPro" id="IPR000515">
    <property type="entry name" value="MetI-like"/>
</dbReference>
<feature type="transmembrane region" description="Helical" evidence="7">
    <location>
        <begin position="221"/>
        <end position="241"/>
    </location>
</feature>
<feature type="domain" description="ABC transmembrane type-1" evidence="8">
    <location>
        <begin position="81"/>
        <end position="294"/>
    </location>
</feature>
<evidence type="ECO:0000256" key="6">
    <source>
        <dbReference type="ARBA" id="ARBA00023136"/>
    </source>
</evidence>
<sequence length="305" mass="34976">MKVKNKKLPLKTRIKREWDRNAIVYIFLIPTLIHFLIFQIFPFAFSFVLTFLDWKVIGDPEFVGVKHWMRFLEDKLAWKAIWNTVLFSIYYIVPTMALGLILALIINSGVWLKGFFKGIFFLPVVTSFVIIAGIWGWLFRGTESGMVNYLLSLFGFDTQLFLSDSSQALIVLAGLSIFKVAGSTMIYYFAGLQSIDKQLYESARIDGATPFRIFWSITFPLLKPIHFYVAIVTTIGSFQIFDSTFLLTGGGPNYATTTIVFYLYQQGFGGLNLSYAAVLSYVLFFIILVISLIQRKYMGQETKYY</sequence>
<evidence type="ECO:0000259" key="8">
    <source>
        <dbReference type="PROSITE" id="PS50928"/>
    </source>
</evidence>
<evidence type="ECO:0000256" key="7">
    <source>
        <dbReference type="RuleBase" id="RU363032"/>
    </source>
</evidence>
<feature type="transmembrane region" description="Helical" evidence="7">
    <location>
        <begin position="273"/>
        <end position="293"/>
    </location>
</feature>
<keyword evidence="4 7" id="KW-0812">Transmembrane</keyword>
<organism evidence="9 10">
    <name type="scientific">Rossellomorea oryzaecorticis</name>
    <dbReference type="NCBI Taxonomy" id="1396505"/>
    <lineage>
        <taxon>Bacteria</taxon>
        <taxon>Bacillati</taxon>
        <taxon>Bacillota</taxon>
        <taxon>Bacilli</taxon>
        <taxon>Bacillales</taxon>
        <taxon>Bacillaceae</taxon>
        <taxon>Rossellomorea</taxon>
    </lineage>
</organism>
<dbReference type="Gene3D" id="1.10.3720.10">
    <property type="entry name" value="MetI-like"/>
    <property type="match status" value="1"/>
</dbReference>
<dbReference type="PANTHER" id="PTHR30193:SF37">
    <property type="entry name" value="INNER MEMBRANE ABC TRANSPORTER PERMEASE PROTEIN YCJO"/>
    <property type="match status" value="1"/>
</dbReference>
<comment type="subcellular location">
    <subcellularLocation>
        <location evidence="1 7">Cell membrane</location>
        <topology evidence="1 7">Multi-pass membrane protein</topology>
    </subcellularLocation>
</comment>
<proteinExistence type="inferred from homology"/>
<accession>A0ABU9K523</accession>
<dbReference type="SUPFAM" id="SSF161098">
    <property type="entry name" value="MetI-like"/>
    <property type="match status" value="1"/>
</dbReference>
<evidence type="ECO:0000256" key="1">
    <source>
        <dbReference type="ARBA" id="ARBA00004651"/>
    </source>
</evidence>
<evidence type="ECO:0000313" key="10">
    <source>
        <dbReference type="Proteomes" id="UP001389717"/>
    </source>
</evidence>
<dbReference type="PANTHER" id="PTHR30193">
    <property type="entry name" value="ABC TRANSPORTER PERMEASE PROTEIN"/>
    <property type="match status" value="1"/>
</dbReference>
<protein>
    <submittedName>
        <fullName evidence="9">Sugar ABC transporter permease</fullName>
    </submittedName>
</protein>
<dbReference type="Proteomes" id="UP001389717">
    <property type="component" value="Unassembled WGS sequence"/>
</dbReference>
<feature type="transmembrane region" description="Helical" evidence="7">
    <location>
        <begin position="80"/>
        <end position="106"/>
    </location>
</feature>
<gene>
    <name evidence="9" type="ORF">AAEO50_01125</name>
</gene>